<organism evidence="1 2">
    <name type="scientific">Streptomyces dysideae</name>
    <dbReference type="NCBI Taxonomy" id="909626"/>
    <lineage>
        <taxon>Bacteria</taxon>
        <taxon>Bacillati</taxon>
        <taxon>Actinomycetota</taxon>
        <taxon>Actinomycetes</taxon>
        <taxon>Kitasatosporales</taxon>
        <taxon>Streptomycetaceae</taxon>
        <taxon>Streptomyces</taxon>
    </lineage>
</organism>
<dbReference type="Proteomes" id="UP000053260">
    <property type="component" value="Unassembled WGS sequence"/>
</dbReference>
<dbReference type="STRING" id="909626.AQJ91_35335"/>
<proteinExistence type="predicted"/>
<dbReference type="OrthoDB" id="9803968at2"/>
<sequence>MPSGTPPSADDEVRVVNDEGREAPAGASGHLLVRGPATVRGYWRSPALDARFFTADGFHRTGAVGRVTDTGQLVVEGGSDVPGPAQRPALRQVVRRIPAGPGRPIPTHAKGTPR</sequence>
<reference evidence="1 2" key="1">
    <citation type="submission" date="2015-10" db="EMBL/GenBank/DDBJ databases">
        <title>Draft genome sequence of Streptomyces sp. RV15, isolated from a marine sponge.</title>
        <authorList>
            <person name="Ruckert C."/>
            <person name="Abdelmohsen U.R."/>
            <person name="Winkler A."/>
            <person name="Hentschel U."/>
            <person name="Kalinowski J."/>
            <person name="Kampfer P."/>
            <person name="Glaeser S."/>
        </authorList>
    </citation>
    <scope>NUCLEOTIDE SEQUENCE [LARGE SCALE GENOMIC DNA]</scope>
    <source>
        <strain evidence="1 2">RV15</strain>
    </source>
</reference>
<evidence type="ECO:0000313" key="2">
    <source>
        <dbReference type="Proteomes" id="UP000053260"/>
    </source>
</evidence>
<gene>
    <name evidence="1" type="ORF">AQJ91_35335</name>
</gene>
<dbReference type="AlphaFoldDB" id="A0A124IDY0"/>
<evidence type="ECO:0000313" key="1">
    <source>
        <dbReference type="EMBL" id="KUO16562.1"/>
    </source>
</evidence>
<protein>
    <submittedName>
        <fullName evidence="1">Uncharacterized protein</fullName>
    </submittedName>
</protein>
<comment type="caution">
    <text evidence="1">The sequence shown here is derived from an EMBL/GenBank/DDBJ whole genome shotgun (WGS) entry which is preliminary data.</text>
</comment>
<dbReference type="EMBL" id="LMXB01000086">
    <property type="protein sequence ID" value="KUO16562.1"/>
    <property type="molecule type" value="Genomic_DNA"/>
</dbReference>
<dbReference type="InterPro" id="IPR042099">
    <property type="entry name" value="ANL_N_sf"/>
</dbReference>
<dbReference type="RefSeq" id="WP_067029798.1">
    <property type="nucleotide sequence ID" value="NZ_KQ949104.1"/>
</dbReference>
<dbReference type="Gene3D" id="3.40.50.12780">
    <property type="entry name" value="N-terminal domain of ligase-like"/>
    <property type="match status" value="1"/>
</dbReference>
<dbReference type="SUPFAM" id="SSF56801">
    <property type="entry name" value="Acetyl-CoA synthetase-like"/>
    <property type="match status" value="1"/>
</dbReference>
<name>A0A124IDY0_9ACTN</name>
<keyword evidence="2" id="KW-1185">Reference proteome</keyword>
<accession>A0A124IDY0</accession>